<gene>
    <name evidence="1" type="ORF">ElyMa_004143500</name>
</gene>
<keyword evidence="2" id="KW-1185">Reference proteome</keyword>
<evidence type="ECO:0000313" key="2">
    <source>
        <dbReference type="Proteomes" id="UP000762676"/>
    </source>
</evidence>
<dbReference type="AlphaFoldDB" id="A0AAV4GF42"/>
<dbReference type="Proteomes" id="UP000762676">
    <property type="component" value="Unassembled WGS sequence"/>
</dbReference>
<name>A0AAV4GF42_9GAST</name>
<evidence type="ECO:0000313" key="1">
    <source>
        <dbReference type="EMBL" id="GFR84139.1"/>
    </source>
</evidence>
<reference evidence="1 2" key="1">
    <citation type="journal article" date="2021" name="Elife">
        <title>Chloroplast acquisition without the gene transfer in kleptoplastic sea slugs, Plakobranchus ocellatus.</title>
        <authorList>
            <person name="Maeda T."/>
            <person name="Takahashi S."/>
            <person name="Yoshida T."/>
            <person name="Shimamura S."/>
            <person name="Takaki Y."/>
            <person name="Nagai Y."/>
            <person name="Toyoda A."/>
            <person name="Suzuki Y."/>
            <person name="Arimoto A."/>
            <person name="Ishii H."/>
            <person name="Satoh N."/>
            <person name="Nishiyama T."/>
            <person name="Hasebe M."/>
            <person name="Maruyama T."/>
            <person name="Minagawa J."/>
            <person name="Obokata J."/>
            <person name="Shigenobu S."/>
        </authorList>
    </citation>
    <scope>NUCLEOTIDE SEQUENCE [LARGE SCALE GENOMIC DNA]</scope>
</reference>
<sequence length="122" mass="13317">MNDKCMKYEKQQNVATTAAITVTVVSRSSREPCSFSHKGCPGQTKSSICSVNHMRDTVFCLSTGEGYPIRSHTSSSRAYRSPAGCGWYPSRVLHTPQGHPEESPFLQATVRDVVSEFVATGS</sequence>
<protein>
    <submittedName>
        <fullName evidence="1">Uncharacterized protein</fullName>
    </submittedName>
</protein>
<proteinExistence type="predicted"/>
<accession>A0AAV4GF42</accession>
<organism evidence="1 2">
    <name type="scientific">Elysia marginata</name>
    <dbReference type="NCBI Taxonomy" id="1093978"/>
    <lineage>
        <taxon>Eukaryota</taxon>
        <taxon>Metazoa</taxon>
        <taxon>Spiralia</taxon>
        <taxon>Lophotrochozoa</taxon>
        <taxon>Mollusca</taxon>
        <taxon>Gastropoda</taxon>
        <taxon>Heterobranchia</taxon>
        <taxon>Euthyneura</taxon>
        <taxon>Panpulmonata</taxon>
        <taxon>Sacoglossa</taxon>
        <taxon>Placobranchoidea</taxon>
        <taxon>Plakobranchidae</taxon>
        <taxon>Elysia</taxon>
    </lineage>
</organism>
<dbReference type="EMBL" id="BMAT01008390">
    <property type="protein sequence ID" value="GFR84139.1"/>
    <property type="molecule type" value="Genomic_DNA"/>
</dbReference>
<comment type="caution">
    <text evidence="1">The sequence shown here is derived from an EMBL/GenBank/DDBJ whole genome shotgun (WGS) entry which is preliminary data.</text>
</comment>